<dbReference type="GO" id="GO:0015937">
    <property type="term" value="P:coenzyme A biosynthetic process"/>
    <property type="evidence" value="ECO:0007669"/>
    <property type="project" value="InterPro"/>
</dbReference>
<protein>
    <recommendedName>
        <fullName evidence="6">Dephospho-CoA kinase</fullName>
    </recommendedName>
</protein>
<proteinExistence type="inferred from homology"/>
<dbReference type="PANTHER" id="PTHR10695:SF46">
    <property type="entry name" value="BIFUNCTIONAL COENZYME A SYNTHASE-RELATED"/>
    <property type="match status" value="1"/>
</dbReference>
<gene>
    <name evidence="4" type="ORF">WJX81_000561</name>
</gene>
<keyword evidence="1" id="KW-0547">Nucleotide-binding</keyword>
<dbReference type="PROSITE" id="PS51219">
    <property type="entry name" value="DPCK"/>
    <property type="match status" value="1"/>
</dbReference>
<dbReference type="HAMAP" id="MF_00376">
    <property type="entry name" value="Dephospho_CoA_kinase"/>
    <property type="match status" value="1"/>
</dbReference>
<keyword evidence="5" id="KW-1185">Reference proteome</keyword>
<dbReference type="Pfam" id="PF01121">
    <property type="entry name" value="CoaE"/>
    <property type="match status" value="1"/>
</dbReference>
<evidence type="ECO:0000256" key="2">
    <source>
        <dbReference type="ARBA" id="ARBA00022840"/>
    </source>
</evidence>
<evidence type="ECO:0000256" key="3">
    <source>
        <dbReference type="SAM" id="Phobius"/>
    </source>
</evidence>
<keyword evidence="3" id="KW-0472">Membrane</keyword>
<dbReference type="GO" id="GO:0004140">
    <property type="term" value="F:dephospho-CoA kinase activity"/>
    <property type="evidence" value="ECO:0007669"/>
    <property type="project" value="InterPro"/>
</dbReference>
<dbReference type="PANTHER" id="PTHR10695">
    <property type="entry name" value="DEPHOSPHO-COA KINASE-RELATED"/>
    <property type="match status" value="1"/>
</dbReference>
<keyword evidence="2" id="KW-0067">ATP-binding</keyword>
<dbReference type="AlphaFoldDB" id="A0AAW1RCH7"/>
<dbReference type="EMBL" id="JALJOU010000046">
    <property type="protein sequence ID" value="KAK9831394.1"/>
    <property type="molecule type" value="Genomic_DNA"/>
</dbReference>
<dbReference type="Gene3D" id="3.40.50.300">
    <property type="entry name" value="P-loop containing nucleotide triphosphate hydrolases"/>
    <property type="match status" value="1"/>
</dbReference>
<dbReference type="SUPFAM" id="SSF52540">
    <property type="entry name" value="P-loop containing nucleoside triphosphate hydrolases"/>
    <property type="match status" value="1"/>
</dbReference>
<keyword evidence="3" id="KW-0812">Transmembrane</keyword>
<accession>A0AAW1RCH7</accession>
<dbReference type="CDD" id="cd02022">
    <property type="entry name" value="DPCK"/>
    <property type="match status" value="1"/>
</dbReference>
<evidence type="ECO:0008006" key="6">
    <source>
        <dbReference type="Google" id="ProtNLM"/>
    </source>
</evidence>
<dbReference type="InterPro" id="IPR027417">
    <property type="entry name" value="P-loop_NTPase"/>
</dbReference>
<dbReference type="NCBIfam" id="TIGR00152">
    <property type="entry name" value="dephospho-CoA kinase"/>
    <property type="match status" value="1"/>
</dbReference>
<evidence type="ECO:0000256" key="1">
    <source>
        <dbReference type="ARBA" id="ARBA00022741"/>
    </source>
</evidence>
<feature type="transmembrane region" description="Helical" evidence="3">
    <location>
        <begin position="205"/>
        <end position="224"/>
    </location>
</feature>
<dbReference type="InterPro" id="IPR001977">
    <property type="entry name" value="Depp_CoAkinase"/>
</dbReference>
<keyword evidence="3" id="KW-1133">Transmembrane helix</keyword>
<evidence type="ECO:0000313" key="5">
    <source>
        <dbReference type="Proteomes" id="UP001445335"/>
    </source>
</evidence>
<sequence>MRLVGLTGGIATGKSTVSTLLESCQISIVDCDKIAKSVVQKGRWGYRRVVQTFGTSILQADGEVDRDALGALAFNNREARRALNHATHPAVLLEIIRQLLLHWLACKWLVVVDMPLLFETGAYRLLWPRVLVTCSSKVQLERLMRRDKCFQQLAEAKVAAQMPLERKAALADQIVENSGDRAALESQVRALASRLKRSACLQGPLTSPIAAAALALLLLAVCVMR</sequence>
<reference evidence="4 5" key="1">
    <citation type="journal article" date="2024" name="Nat. Commun.">
        <title>Phylogenomics reveals the evolutionary origins of lichenization in chlorophyte algae.</title>
        <authorList>
            <person name="Puginier C."/>
            <person name="Libourel C."/>
            <person name="Otte J."/>
            <person name="Skaloud P."/>
            <person name="Haon M."/>
            <person name="Grisel S."/>
            <person name="Petersen M."/>
            <person name="Berrin J.G."/>
            <person name="Delaux P.M."/>
            <person name="Dal Grande F."/>
            <person name="Keller J."/>
        </authorList>
    </citation>
    <scope>NUCLEOTIDE SEQUENCE [LARGE SCALE GENOMIC DNA]</scope>
    <source>
        <strain evidence="4 5">SAG 245.80</strain>
    </source>
</reference>
<comment type="caution">
    <text evidence="4">The sequence shown here is derived from an EMBL/GenBank/DDBJ whole genome shotgun (WGS) entry which is preliminary data.</text>
</comment>
<organism evidence="4 5">
    <name type="scientific">Elliptochloris bilobata</name>
    <dbReference type="NCBI Taxonomy" id="381761"/>
    <lineage>
        <taxon>Eukaryota</taxon>
        <taxon>Viridiplantae</taxon>
        <taxon>Chlorophyta</taxon>
        <taxon>core chlorophytes</taxon>
        <taxon>Trebouxiophyceae</taxon>
        <taxon>Trebouxiophyceae incertae sedis</taxon>
        <taxon>Elliptochloris clade</taxon>
        <taxon>Elliptochloris</taxon>
    </lineage>
</organism>
<evidence type="ECO:0000313" key="4">
    <source>
        <dbReference type="EMBL" id="KAK9831394.1"/>
    </source>
</evidence>
<dbReference type="Proteomes" id="UP001445335">
    <property type="component" value="Unassembled WGS sequence"/>
</dbReference>
<dbReference type="GO" id="GO:0005524">
    <property type="term" value="F:ATP binding"/>
    <property type="evidence" value="ECO:0007669"/>
    <property type="project" value="UniProtKB-KW"/>
</dbReference>
<name>A0AAW1RCH7_9CHLO</name>